<comment type="caution">
    <text evidence="1">The sequence shown here is derived from an EMBL/GenBank/DDBJ whole genome shotgun (WGS) entry which is preliminary data.</text>
</comment>
<proteinExistence type="predicted"/>
<dbReference type="AlphaFoldDB" id="X1QPH4"/>
<gene>
    <name evidence="1" type="ORF">S06H3_65560</name>
</gene>
<organism evidence="1">
    <name type="scientific">marine sediment metagenome</name>
    <dbReference type="NCBI Taxonomy" id="412755"/>
    <lineage>
        <taxon>unclassified sequences</taxon>
        <taxon>metagenomes</taxon>
        <taxon>ecological metagenomes</taxon>
    </lineage>
</organism>
<reference evidence="1" key="1">
    <citation type="journal article" date="2014" name="Front. Microbiol.">
        <title>High frequency of phylogenetically diverse reductive dehalogenase-homologous genes in deep subseafloor sedimentary metagenomes.</title>
        <authorList>
            <person name="Kawai M."/>
            <person name="Futagami T."/>
            <person name="Toyoda A."/>
            <person name="Takaki Y."/>
            <person name="Nishi S."/>
            <person name="Hori S."/>
            <person name="Arai W."/>
            <person name="Tsubouchi T."/>
            <person name="Morono Y."/>
            <person name="Uchiyama I."/>
            <person name="Ito T."/>
            <person name="Fujiyama A."/>
            <person name="Inagaki F."/>
            <person name="Takami H."/>
        </authorList>
    </citation>
    <scope>NUCLEOTIDE SEQUENCE</scope>
    <source>
        <strain evidence="1">Expedition CK06-06</strain>
    </source>
</reference>
<dbReference type="EMBL" id="BARV01044203">
    <property type="protein sequence ID" value="GAI70138.1"/>
    <property type="molecule type" value="Genomic_DNA"/>
</dbReference>
<name>X1QPH4_9ZZZZ</name>
<evidence type="ECO:0000313" key="1">
    <source>
        <dbReference type="EMBL" id="GAI70138.1"/>
    </source>
</evidence>
<feature type="non-terminal residue" evidence="1">
    <location>
        <position position="1"/>
    </location>
</feature>
<protein>
    <submittedName>
        <fullName evidence="1">Uncharacterized protein</fullName>
    </submittedName>
</protein>
<accession>X1QPH4</accession>
<sequence length="47" mass="5323">PIPKNLTGDGSLAFFIKACYIIIITYHNEKFYSGEGDIFAQTKKKIQ</sequence>